<keyword evidence="3" id="KW-1185">Reference proteome</keyword>
<protein>
    <submittedName>
        <fullName evidence="2">Uncharacterized protein</fullName>
    </submittedName>
</protein>
<name>K0T4Q0_THAOC</name>
<feature type="compositionally biased region" description="Basic and acidic residues" evidence="1">
    <location>
        <begin position="123"/>
        <end position="174"/>
    </location>
</feature>
<proteinExistence type="predicted"/>
<dbReference type="Proteomes" id="UP000266841">
    <property type="component" value="Unassembled WGS sequence"/>
</dbReference>
<accession>K0T4Q0</accession>
<dbReference type="OrthoDB" id="45428at2759"/>
<dbReference type="EMBL" id="AGNL01015915">
    <property type="protein sequence ID" value="EJK65367.1"/>
    <property type="molecule type" value="Genomic_DNA"/>
</dbReference>
<comment type="caution">
    <text evidence="2">The sequence shown here is derived from an EMBL/GenBank/DDBJ whole genome shotgun (WGS) entry which is preliminary data.</text>
</comment>
<gene>
    <name evidence="2" type="ORF">THAOC_13777</name>
</gene>
<dbReference type="eggNOG" id="ENOG502SD1E">
    <property type="taxonomic scope" value="Eukaryota"/>
</dbReference>
<evidence type="ECO:0000313" key="3">
    <source>
        <dbReference type="Proteomes" id="UP000266841"/>
    </source>
</evidence>
<reference evidence="2 3" key="1">
    <citation type="journal article" date="2012" name="Genome Biol.">
        <title>Genome and low-iron response of an oceanic diatom adapted to chronic iron limitation.</title>
        <authorList>
            <person name="Lommer M."/>
            <person name="Specht M."/>
            <person name="Roy A.S."/>
            <person name="Kraemer L."/>
            <person name="Andreson R."/>
            <person name="Gutowska M.A."/>
            <person name="Wolf J."/>
            <person name="Bergner S.V."/>
            <person name="Schilhabel M.B."/>
            <person name="Klostermeier U.C."/>
            <person name="Beiko R.G."/>
            <person name="Rosenstiel P."/>
            <person name="Hippler M."/>
            <person name="Laroche J."/>
        </authorList>
    </citation>
    <scope>NUCLEOTIDE SEQUENCE [LARGE SCALE GENOMIC DNA]</scope>
    <source>
        <strain evidence="2 3">CCMP1005</strain>
    </source>
</reference>
<feature type="region of interest" description="Disordered" evidence="1">
    <location>
        <begin position="1065"/>
        <end position="1089"/>
    </location>
</feature>
<feature type="region of interest" description="Disordered" evidence="1">
    <location>
        <begin position="106"/>
        <end position="191"/>
    </location>
</feature>
<sequence length="1089" mass="126805">MVSELKVTIRKCADTLMSGIGEMKDTWLTDETVFRQLRILYPALARDEKFKRRSMNKALSEVASDSFSIESPTQLYKVFFDTLCPYDNKRRKVSYYYRSTNGAIPKAPTEASDIADPYAGSHRAREGRTRVSEKDKAQARNAETDESLKKLHESNEKKALETPHKNSGDKDKPKATPSPVPEKDEAIDPDVWFDEKRNAGVFGYDPLEIDGRSFLENRIEELETAIEGGHDAIYSIVDHKGHPLTPDQGRRIERKAMFLAMAYRIALKRLGHDISEEDLRDKERDEKNKRIDGKRAPQFYRWRDHCCQPAVERLNQVNIKDITNAEVLRRLNFTFSKNGGKFPHPNPNIANERKNVPKLFEFFPEAVTYIKKYVTEKLATFTCAMLERELEKKIIPALIEEAKKSPDYESSTGYLLLQKYDKKPANYMQVYRWVKYLGYSMDTQKKTYYVDGHEKPEQRAHRNKLTAKYLTELEPYCHRWIQITEEKYQMLVKEELKDLIITGYQYELPDGERMREFHVDDHDKFQEIGNEVNPKFGGNLSVRRDPRRKPIIIFGQDESVFNQYSFNGKQWVGSDGKRAILPKSNGMGLMISAFQSREFGFGYDLTSDKLEEALKKANENRKGQDYEDKRAATKVHGTAKKSKLKSNPFIVEFEFGSMNGYWTGSHMICQTEDCIDFLRAIHGDAYDFKFLYDHSSGHVLGRQGGLVAKDMNKGWGGKQGSENMRDSTIESNDWFGPFWVEGDSRYVQTGRTHTMVYKSEWDKRGPYELTEDKREAAKFDRKERLEKATTPNKTKAELVDELIHRMPGIENKEKLMKRTVKHLHDYCDKLGIEKKKTVTTKTTKGWWGQNKGLYQVCVERGWANPEEKHKYKVIATDTNGDILPDYSLLHLVENFPDFKNETSQLEHICSKLGCEAIITTKYHAEFAGEGIEYTWGLSKLHFRRYPLEQKDSKLRFHELVRKCISPEILTKDVVRRFSRRARSYMIAYRILEDDVQNKRFKQSEISHHRIEHMKKSLKCHRAAIDFDKSFIMSYVKDEEFDFEQDLERTIKKERGVVIPVKVEKVEKGKSKAQRPAPQLSPDRRPQSKQ</sequence>
<evidence type="ECO:0000313" key="2">
    <source>
        <dbReference type="EMBL" id="EJK65367.1"/>
    </source>
</evidence>
<feature type="non-terminal residue" evidence="2">
    <location>
        <position position="1089"/>
    </location>
</feature>
<evidence type="ECO:0000256" key="1">
    <source>
        <dbReference type="SAM" id="MobiDB-lite"/>
    </source>
</evidence>
<dbReference type="AlphaFoldDB" id="K0T4Q0"/>
<organism evidence="2 3">
    <name type="scientific">Thalassiosira oceanica</name>
    <name type="common">Marine diatom</name>
    <dbReference type="NCBI Taxonomy" id="159749"/>
    <lineage>
        <taxon>Eukaryota</taxon>
        <taxon>Sar</taxon>
        <taxon>Stramenopiles</taxon>
        <taxon>Ochrophyta</taxon>
        <taxon>Bacillariophyta</taxon>
        <taxon>Coscinodiscophyceae</taxon>
        <taxon>Thalassiosirophycidae</taxon>
        <taxon>Thalassiosirales</taxon>
        <taxon>Thalassiosiraceae</taxon>
        <taxon>Thalassiosira</taxon>
    </lineage>
</organism>